<organism evidence="2">
    <name type="scientific">Anopheles coluzzii</name>
    <name type="common">African malaria mosquito</name>
    <dbReference type="NCBI Taxonomy" id="1518534"/>
    <lineage>
        <taxon>Eukaryota</taxon>
        <taxon>Metazoa</taxon>
        <taxon>Ecdysozoa</taxon>
        <taxon>Arthropoda</taxon>
        <taxon>Hexapoda</taxon>
        <taxon>Insecta</taxon>
        <taxon>Pterygota</taxon>
        <taxon>Neoptera</taxon>
        <taxon>Endopterygota</taxon>
        <taxon>Diptera</taxon>
        <taxon>Nematocera</taxon>
        <taxon>Culicoidea</taxon>
        <taxon>Culicidae</taxon>
        <taxon>Anophelinae</taxon>
        <taxon>Anopheles</taxon>
    </lineage>
</organism>
<sequence length="127" mass="13963">MKIYNLVATISIAWQTLHFLTEKTKVIQLGVPAVGESYKTAILQKVHQFARLLYSRFPNSATEPKTRATTTKNEPQRIYTLVTTGSPSGGPRSPRCTVLRPSIPSYGTDGRMGGREFKTPIGTIPIG</sequence>
<dbReference type="EnsemblMetazoa" id="ACOM030239-RA">
    <property type="protein sequence ID" value="ACOM030239-PA.1"/>
    <property type="gene ID" value="ACOM030239"/>
</dbReference>
<evidence type="ECO:0000313" key="2">
    <source>
        <dbReference type="EnsemblMetazoa" id="ACOM030239-PA.1"/>
    </source>
</evidence>
<feature type="region of interest" description="Disordered" evidence="1">
    <location>
        <begin position="82"/>
        <end position="127"/>
    </location>
</feature>
<reference evidence="2" key="1">
    <citation type="submission" date="2022-08" db="UniProtKB">
        <authorList>
            <consortium name="EnsemblMetazoa"/>
        </authorList>
    </citation>
    <scope>IDENTIFICATION</scope>
</reference>
<dbReference type="Proteomes" id="UP000075882">
    <property type="component" value="Unassembled WGS sequence"/>
</dbReference>
<dbReference type="AlphaFoldDB" id="A0A8W7PE64"/>
<accession>A0A8W7PE64</accession>
<proteinExistence type="predicted"/>
<protein>
    <submittedName>
        <fullName evidence="2">Uncharacterized protein</fullName>
    </submittedName>
</protein>
<evidence type="ECO:0000256" key="1">
    <source>
        <dbReference type="SAM" id="MobiDB-lite"/>
    </source>
</evidence>
<name>A0A8W7PE64_ANOCL</name>